<dbReference type="Proteomes" id="UP001244563">
    <property type="component" value="Unassembled WGS sequence"/>
</dbReference>
<keyword evidence="7" id="KW-1185">Reference proteome</keyword>
<dbReference type="SMART" id="SM01012">
    <property type="entry name" value="ANTAR"/>
    <property type="match status" value="1"/>
</dbReference>
<evidence type="ECO:0000256" key="1">
    <source>
        <dbReference type="ARBA" id="ARBA00022679"/>
    </source>
</evidence>
<dbReference type="PIRSF" id="PIRSF036625">
    <property type="entry name" value="GAF_ANTAR"/>
    <property type="match status" value="1"/>
</dbReference>
<dbReference type="Pfam" id="PF13185">
    <property type="entry name" value="GAF_2"/>
    <property type="match status" value="1"/>
</dbReference>
<comment type="caution">
    <text evidence="6">The sequence shown here is derived from an EMBL/GenBank/DDBJ whole genome shotgun (WGS) entry which is preliminary data.</text>
</comment>
<dbReference type="SUPFAM" id="SSF55781">
    <property type="entry name" value="GAF domain-like"/>
    <property type="match status" value="1"/>
</dbReference>
<accession>A0ABT9TN78</accession>
<protein>
    <submittedName>
        <fullName evidence="6">GAF domain-containing protein</fullName>
    </submittedName>
</protein>
<dbReference type="SMART" id="SM00065">
    <property type="entry name" value="GAF"/>
    <property type="match status" value="1"/>
</dbReference>
<keyword evidence="4" id="KW-0804">Transcription</keyword>
<dbReference type="Pfam" id="PF03861">
    <property type="entry name" value="ANTAR"/>
    <property type="match status" value="1"/>
</dbReference>
<proteinExistence type="predicted"/>
<keyword evidence="1" id="KW-0808">Transferase</keyword>
<dbReference type="InterPro" id="IPR029016">
    <property type="entry name" value="GAF-like_dom_sf"/>
</dbReference>
<dbReference type="EMBL" id="JAUSSW010000007">
    <property type="protein sequence ID" value="MDQ0103126.1"/>
    <property type="molecule type" value="Genomic_DNA"/>
</dbReference>
<dbReference type="Gene3D" id="3.30.450.40">
    <property type="match status" value="1"/>
</dbReference>
<dbReference type="RefSeq" id="WP_231949163.1">
    <property type="nucleotide sequence ID" value="NZ_BDDW01000011.1"/>
</dbReference>
<dbReference type="Gene3D" id="1.10.10.10">
    <property type="entry name" value="Winged helix-like DNA-binding domain superfamily/Winged helix DNA-binding domain"/>
    <property type="match status" value="1"/>
</dbReference>
<gene>
    <name evidence="6" type="ORF">J2T10_002783</name>
</gene>
<feature type="domain" description="ANTAR" evidence="5">
    <location>
        <begin position="168"/>
        <end position="229"/>
    </location>
</feature>
<dbReference type="InterPro" id="IPR005561">
    <property type="entry name" value="ANTAR"/>
</dbReference>
<evidence type="ECO:0000259" key="5">
    <source>
        <dbReference type="PROSITE" id="PS50921"/>
    </source>
</evidence>
<organism evidence="6 7">
    <name type="scientific">Paenarthrobacter nicotinovorans</name>
    <name type="common">Arthrobacter nicotinovorans</name>
    <dbReference type="NCBI Taxonomy" id="29320"/>
    <lineage>
        <taxon>Bacteria</taxon>
        <taxon>Bacillati</taxon>
        <taxon>Actinomycetota</taxon>
        <taxon>Actinomycetes</taxon>
        <taxon>Micrococcales</taxon>
        <taxon>Micrococcaceae</taxon>
        <taxon>Paenarthrobacter</taxon>
    </lineage>
</organism>
<sequence length="241" mass="25660">MVEDWSADAEQLADLLVAAEDIKAFLDGLAVLGASVLSRVADTRIECAVTLERRKRTSTIGGSSDTAMVLDRIEQTLGEGPCVEALTRDRPVLLEDALLSPQWSEYCHALSAAGMRSTLGVPMELEQGASAVLNFFASAPGSFSSRAVESALTFAGVAGKALRLAVRITVLNENAADLDAAMTNRSVIDTACGVIISQNRCTPQEAFDILRKASNDRNQKLHDLARVLVAGVPAHQQAHET</sequence>
<reference evidence="6 7" key="1">
    <citation type="submission" date="2023-07" db="EMBL/GenBank/DDBJ databases">
        <title>Sorghum-associated microbial communities from plants grown in Nebraska, USA.</title>
        <authorList>
            <person name="Schachtman D."/>
        </authorList>
    </citation>
    <scope>NUCLEOTIDE SEQUENCE [LARGE SCALE GENOMIC DNA]</scope>
    <source>
        <strain evidence="6 7">CC523</strain>
    </source>
</reference>
<dbReference type="SUPFAM" id="SSF52172">
    <property type="entry name" value="CheY-like"/>
    <property type="match status" value="1"/>
</dbReference>
<evidence type="ECO:0000256" key="4">
    <source>
        <dbReference type="ARBA" id="ARBA00023163"/>
    </source>
</evidence>
<keyword evidence="2" id="KW-0418">Kinase</keyword>
<evidence type="ECO:0000256" key="2">
    <source>
        <dbReference type="ARBA" id="ARBA00022777"/>
    </source>
</evidence>
<keyword evidence="3" id="KW-0805">Transcription regulation</keyword>
<dbReference type="PROSITE" id="PS50921">
    <property type="entry name" value="ANTAR"/>
    <property type="match status" value="1"/>
</dbReference>
<evidence type="ECO:0000313" key="6">
    <source>
        <dbReference type="EMBL" id="MDQ0103126.1"/>
    </source>
</evidence>
<evidence type="ECO:0000313" key="7">
    <source>
        <dbReference type="Proteomes" id="UP001244563"/>
    </source>
</evidence>
<dbReference type="InterPro" id="IPR012074">
    <property type="entry name" value="GAF_ANTAR"/>
</dbReference>
<dbReference type="InterPro" id="IPR011006">
    <property type="entry name" value="CheY-like_superfamily"/>
</dbReference>
<dbReference type="InterPro" id="IPR003018">
    <property type="entry name" value="GAF"/>
</dbReference>
<dbReference type="InterPro" id="IPR036388">
    <property type="entry name" value="WH-like_DNA-bd_sf"/>
</dbReference>
<name>A0ABT9TN78_PAENI</name>
<evidence type="ECO:0000256" key="3">
    <source>
        <dbReference type="ARBA" id="ARBA00023015"/>
    </source>
</evidence>